<feature type="region of interest" description="Disordered" evidence="4">
    <location>
        <begin position="69"/>
        <end position="97"/>
    </location>
</feature>
<evidence type="ECO:0000256" key="5">
    <source>
        <dbReference type="SAM" id="Phobius"/>
    </source>
</evidence>
<dbReference type="Proteomes" id="UP000232323">
    <property type="component" value="Unassembled WGS sequence"/>
</dbReference>
<evidence type="ECO:0000256" key="4">
    <source>
        <dbReference type="SAM" id="MobiDB-lite"/>
    </source>
</evidence>
<keyword evidence="1" id="KW-0479">Metal-binding</keyword>
<dbReference type="OrthoDB" id="548857at2759"/>
<keyword evidence="5" id="KW-0812">Transmembrane</keyword>
<feature type="transmembrane region" description="Helical" evidence="5">
    <location>
        <begin position="174"/>
        <end position="194"/>
    </location>
</feature>
<dbReference type="Pfam" id="PF12906">
    <property type="entry name" value="RINGv"/>
    <property type="match status" value="1"/>
</dbReference>
<keyword evidence="3" id="KW-0862">Zinc</keyword>
<comment type="caution">
    <text evidence="7">The sequence shown here is derived from an EMBL/GenBank/DDBJ whole genome shotgun (WGS) entry which is preliminary data.</text>
</comment>
<dbReference type="CDD" id="cd16495">
    <property type="entry name" value="RING_CH-C4HC3_MARCH"/>
    <property type="match status" value="1"/>
</dbReference>
<dbReference type="PANTHER" id="PTHR46347:SF1">
    <property type="entry name" value="RING_FYVE_PHD ZINC FINGER SUPERFAMILY PROTEIN"/>
    <property type="match status" value="1"/>
</dbReference>
<dbReference type="SMART" id="SM00744">
    <property type="entry name" value="RINGv"/>
    <property type="match status" value="1"/>
</dbReference>
<proteinExistence type="predicted"/>
<dbReference type="SUPFAM" id="SSF57850">
    <property type="entry name" value="RING/U-box"/>
    <property type="match status" value="1"/>
</dbReference>
<feature type="transmembrane region" description="Helical" evidence="5">
    <location>
        <begin position="206"/>
        <end position="229"/>
    </location>
</feature>
<keyword evidence="5" id="KW-1133">Transmembrane helix</keyword>
<evidence type="ECO:0000259" key="6">
    <source>
        <dbReference type="PROSITE" id="PS51292"/>
    </source>
</evidence>
<dbReference type="EMBL" id="BEGY01000010">
    <property type="protein sequence ID" value="GAX75093.1"/>
    <property type="molecule type" value="Genomic_DNA"/>
</dbReference>
<feature type="transmembrane region" description="Helical" evidence="5">
    <location>
        <begin position="250"/>
        <end position="268"/>
    </location>
</feature>
<keyword evidence="8" id="KW-1185">Reference proteome</keyword>
<feature type="region of interest" description="Disordered" evidence="4">
    <location>
        <begin position="319"/>
        <end position="347"/>
    </location>
</feature>
<dbReference type="PANTHER" id="PTHR46347">
    <property type="entry name" value="RING/FYVE/PHD ZINC FINGER SUPERFAMILY PROTEIN"/>
    <property type="match status" value="1"/>
</dbReference>
<organism evidence="7 8">
    <name type="scientific">Chlamydomonas eustigma</name>
    <dbReference type="NCBI Taxonomy" id="1157962"/>
    <lineage>
        <taxon>Eukaryota</taxon>
        <taxon>Viridiplantae</taxon>
        <taxon>Chlorophyta</taxon>
        <taxon>core chlorophytes</taxon>
        <taxon>Chlorophyceae</taxon>
        <taxon>CS clade</taxon>
        <taxon>Chlamydomonadales</taxon>
        <taxon>Chlamydomonadaceae</taxon>
        <taxon>Chlamydomonas</taxon>
    </lineage>
</organism>
<dbReference type="InterPro" id="IPR011016">
    <property type="entry name" value="Znf_RING-CH"/>
</dbReference>
<gene>
    <name evidence="7" type="ORF">CEUSTIGMA_g2537.t1</name>
</gene>
<dbReference type="InterPro" id="IPR013083">
    <property type="entry name" value="Znf_RING/FYVE/PHD"/>
</dbReference>
<protein>
    <recommendedName>
        <fullName evidence="6">RING-CH-type domain-containing protein</fullName>
    </recommendedName>
</protein>
<evidence type="ECO:0000313" key="7">
    <source>
        <dbReference type="EMBL" id="GAX75093.1"/>
    </source>
</evidence>
<keyword evidence="5" id="KW-0472">Membrane</keyword>
<evidence type="ECO:0000256" key="3">
    <source>
        <dbReference type="ARBA" id="ARBA00022833"/>
    </source>
</evidence>
<dbReference type="GO" id="GO:0008270">
    <property type="term" value="F:zinc ion binding"/>
    <property type="evidence" value="ECO:0007669"/>
    <property type="project" value="UniProtKB-KW"/>
</dbReference>
<dbReference type="AlphaFoldDB" id="A0A250WW66"/>
<evidence type="ECO:0000256" key="2">
    <source>
        <dbReference type="ARBA" id="ARBA00022771"/>
    </source>
</evidence>
<dbReference type="PROSITE" id="PS51292">
    <property type="entry name" value="ZF_RING_CH"/>
    <property type="match status" value="1"/>
</dbReference>
<accession>A0A250WW66</accession>
<dbReference type="Gene3D" id="3.30.40.10">
    <property type="entry name" value="Zinc/RING finger domain, C3HC4 (zinc finger)"/>
    <property type="match status" value="1"/>
</dbReference>
<sequence length="470" mass="52623">MKASDVTVPVKYKLEHEERSLLEEVDNVSSGACLEQEIRESNGHNLVPRNVDSSLPLFSNEVHEKRDSEVSPLLHGVSSSSCHQNKALGRDSESDSSVSGRICRFCLDNESEVRGDELIAPCLCIGSVKYVHRSCLSKWRQSSPSQAKKCGSCKTEFKMILMDKPWKKLLRHRILLPVALVLLWIAIAPLLGLLPVAHENENIGWYYLNGEIVLGAVGLGMAGIELLSWRSAARSVMGVRGRFWQAGRIAVWYIWRLYVLLCGGLILFLAAYPWFFKMFVALFGIIWMEIRLTMLCSQWGQPHSDVQALHDVEREQLMQERREQEEREREERALAEEVQEEQRHVQGEDNALVEEQGQPSPNEQSQQQVELVMVTASALIRDEGASEGDVQTSHTAFQGLMPAAIEASSNDSVRMEVLPEHSQPVSPPCETMQTMEAVLSVERQTYVDVEQGGGIFQVAVGGDVSSAPQR</sequence>
<reference evidence="7 8" key="1">
    <citation type="submission" date="2017-08" db="EMBL/GenBank/DDBJ databases">
        <title>Acidophilic green algal genome provides insights into adaptation to an acidic environment.</title>
        <authorList>
            <person name="Hirooka S."/>
            <person name="Hirose Y."/>
            <person name="Kanesaki Y."/>
            <person name="Higuchi S."/>
            <person name="Fujiwara T."/>
            <person name="Onuma R."/>
            <person name="Era A."/>
            <person name="Ohbayashi R."/>
            <person name="Uzuka A."/>
            <person name="Nozaki H."/>
            <person name="Yoshikawa H."/>
            <person name="Miyagishima S.Y."/>
        </authorList>
    </citation>
    <scope>NUCLEOTIDE SEQUENCE [LARGE SCALE GENOMIC DNA]</scope>
    <source>
        <strain evidence="7 8">NIES-2499</strain>
    </source>
</reference>
<feature type="domain" description="RING-CH-type" evidence="6">
    <location>
        <begin position="95"/>
        <end position="160"/>
    </location>
</feature>
<name>A0A250WW66_9CHLO</name>
<keyword evidence="2" id="KW-0863">Zinc-finger</keyword>
<evidence type="ECO:0000313" key="8">
    <source>
        <dbReference type="Proteomes" id="UP000232323"/>
    </source>
</evidence>
<evidence type="ECO:0000256" key="1">
    <source>
        <dbReference type="ARBA" id="ARBA00022723"/>
    </source>
</evidence>